<dbReference type="STRING" id="247156.NFA_2270"/>
<protein>
    <submittedName>
        <fullName evidence="6">Putative acetyltransferase</fullName>
    </submittedName>
</protein>
<proteinExistence type="inferred from homology"/>
<dbReference type="PANTHER" id="PTHR43792">
    <property type="entry name" value="GNAT FAMILY, PUTATIVE (AFU_ORTHOLOGUE AFUA_3G00765)-RELATED-RELATED"/>
    <property type="match status" value="1"/>
</dbReference>
<evidence type="ECO:0000256" key="4">
    <source>
        <dbReference type="SAM" id="Phobius"/>
    </source>
</evidence>
<dbReference type="SUPFAM" id="SSF55729">
    <property type="entry name" value="Acyl-CoA N-acyltransferases (Nat)"/>
    <property type="match status" value="1"/>
</dbReference>
<dbReference type="eggNOG" id="ENOG5031EU9">
    <property type="taxonomic scope" value="Bacteria"/>
</dbReference>
<evidence type="ECO:0000256" key="2">
    <source>
        <dbReference type="ARBA" id="ARBA00023315"/>
    </source>
</evidence>
<comment type="similarity">
    <text evidence="3">Belongs to the acetyltransferase family. RimJ subfamily.</text>
</comment>
<dbReference type="Pfam" id="PF13302">
    <property type="entry name" value="Acetyltransf_3"/>
    <property type="match status" value="1"/>
</dbReference>
<dbReference type="OrthoDB" id="9795188at2"/>
<dbReference type="GeneID" id="61131071"/>
<keyword evidence="7" id="KW-1185">Reference proteome</keyword>
<keyword evidence="4" id="KW-1133">Transmembrane helix</keyword>
<gene>
    <name evidence="6" type="ordered locus">NFA_2270</name>
</gene>
<evidence type="ECO:0000313" key="7">
    <source>
        <dbReference type="Proteomes" id="UP000006820"/>
    </source>
</evidence>
<dbReference type="InterPro" id="IPR000182">
    <property type="entry name" value="GNAT_dom"/>
</dbReference>
<dbReference type="PANTHER" id="PTHR43792:SF8">
    <property type="entry name" value="[RIBOSOMAL PROTEIN US5]-ALANINE N-ACETYLTRANSFERASE"/>
    <property type="match status" value="1"/>
</dbReference>
<keyword evidence="2" id="KW-0012">Acyltransferase</keyword>
<dbReference type="PROSITE" id="PS51186">
    <property type="entry name" value="GNAT"/>
    <property type="match status" value="1"/>
</dbReference>
<evidence type="ECO:0000256" key="3">
    <source>
        <dbReference type="ARBA" id="ARBA00038502"/>
    </source>
</evidence>
<dbReference type="RefSeq" id="WP_011206756.1">
    <property type="nucleotide sequence ID" value="NC_006361.1"/>
</dbReference>
<evidence type="ECO:0000259" key="5">
    <source>
        <dbReference type="PROSITE" id="PS51186"/>
    </source>
</evidence>
<dbReference type="InterPro" id="IPR016181">
    <property type="entry name" value="Acyl_CoA_acyltransferase"/>
</dbReference>
<dbReference type="InterPro" id="IPR051531">
    <property type="entry name" value="N-acetyltransferase"/>
</dbReference>
<keyword evidence="4" id="KW-0472">Membrane</keyword>
<feature type="domain" description="N-acetyltransferase" evidence="5">
    <location>
        <begin position="101"/>
        <end position="253"/>
    </location>
</feature>
<dbReference type="Proteomes" id="UP000006820">
    <property type="component" value="Chromosome"/>
</dbReference>
<name>Q5Z3C2_NOCFA</name>
<dbReference type="EMBL" id="AP006618">
    <property type="protein sequence ID" value="BAD55069.1"/>
    <property type="molecule type" value="Genomic_DNA"/>
</dbReference>
<sequence length="262" mass="27804">MFPTWRMAYVRAAIQQGPWRTVARGLASWIATVGGPAVVLGLALTVVSGSTAGELIGLWVVLVVGVLLVAGGLWAWQVSGLVDKETRARYLVLREVESARLLLRPPVPRDAVALAATIDAEMLAANGWTERQARAMVKAVRAGHPTPGLLVFEARSDGALVGGGGVHPRVDDPSSQTLGWWIGPRHRRAGYAGEAVAALVAAIHDAGFATVEIGTAETNLAVQRICDRIGATETGRREHALPNGSVVPGIWYEHRQVTADQP</sequence>
<keyword evidence="1 6" id="KW-0808">Transferase</keyword>
<evidence type="ECO:0000256" key="1">
    <source>
        <dbReference type="ARBA" id="ARBA00022679"/>
    </source>
</evidence>
<feature type="transmembrane region" description="Helical" evidence="4">
    <location>
        <begin position="56"/>
        <end position="76"/>
    </location>
</feature>
<keyword evidence="4" id="KW-0812">Transmembrane</keyword>
<evidence type="ECO:0000313" key="6">
    <source>
        <dbReference type="EMBL" id="BAD55069.1"/>
    </source>
</evidence>
<dbReference type="GO" id="GO:0008999">
    <property type="term" value="F:protein-N-terminal-alanine acetyltransferase activity"/>
    <property type="evidence" value="ECO:0007669"/>
    <property type="project" value="TreeGrafter"/>
</dbReference>
<accession>Q5Z3C2</accession>
<dbReference type="AlphaFoldDB" id="Q5Z3C2"/>
<dbReference type="GO" id="GO:0005737">
    <property type="term" value="C:cytoplasm"/>
    <property type="evidence" value="ECO:0007669"/>
    <property type="project" value="TreeGrafter"/>
</dbReference>
<dbReference type="HOGENOM" id="CLU_1061026_0_0_11"/>
<dbReference type="Gene3D" id="3.40.630.30">
    <property type="match status" value="1"/>
</dbReference>
<organism evidence="6 7">
    <name type="scientific">Nocardia farcinica (strain IFM 10152)</name>
    <dbReference type="NCBI Taxonomy" id="247156"/>
    <lineage>
        <taxon>Bacteria</taxon>
        <taxon>Bacillati</taxon>
        <taxon>Actinomycetota</taxon>
        <taxon>Actinomycetes</taxon>
        <taxon>Mycobacteriales</taxon>
        <taxon>Nocardiaceae</taxon>
        <taxon>Nocardia</taxon>
    </lineage>
</organism>
<dbReference type="KEGG" id="nfa:NFA_2270"/>
<feature type="transmembrane region" description="Helical" evidence="4">
    <location>
        <begin position="21"/>
        <end position="44"/>
    </location>
</feature>
<reference evidence="6 7" key="1">
    <citation type="journal article" date="2004" name="Proc. Natl. Acad. Sci. U.S.A.">
        <title>The complete genomic sequence of Nocardia farcinica IFM 10152.</title>
        <authorList>
            <person name="Ishikawa J."/>
            <person name="Yamashita A."/>
            <person name="Mikami Y."/>
            <person name="Hoshino Y."/>
            <person name="Kurita H."/>
            <person name="Hotta K."/>
            <person name="Shiba T."/>
            <person name="Hattori M."/>
        </authorList>
    </citation>
    <scope>NUCLEOTIDE SEQUENCE [LARGE SCALE GENOMIC DNA]</scope>
    <source>
        <strain evidence="6 7">IFM 10152</strain>
    </source>
</reference>